<dbReference type="RefSeq" id="WP_183089413.1">
    <property type="nucleotide sequence ID" value="NZ_JACJUD010000004.1"/>
</dbReference>
<reference evidence="2 3" key="1">
    <citation type="submission" date="2020-08" db="EMBL/GenBank/DDBJ databases">
        <authorList>
            <person name="Kim C.M."/>
        </authorList>
    </citation>
    <scope>NUCLEOTIDE SEQUENCE [LARGE SCALE GENOMIC DNA]</scope>
    <source>
        <strain evidence="2 3">UL070</strain>
    </source>
</reference>
<dbReference type="Proteomes" id="UP000542720">
    <property type="component" value="Unassembled WGS sequence"/>
</dbReference>
<evidence type="ECO:0000313" key="2">
    <source>
        <dbReference type="EMBL" id="MBB2495866.1"/>
    </source>
</evidence>
<gene>
    <name evidence="2" type="ORF">H3H51_12625</name>
</gene>
<sequence length="99" mass="10850">MNAESAFEADTHDLEPLPLGDLVVRTRYLAKAVPIYFLLIDQLLTYLLANQKAASGKAFPLSGKASGNARQPVLPPQTKTGGHWPPVHLPALRFISPYR</sequence>
<evidence type="ECO:0000313" key="3">
    <source>
        <dbReference type="Proteomes" id="UP000542720"/>
    </source>
</evidence>
<protein>
    <submittedName>
        <fullName evidence="2">Uncharacterized protein</fullName>
    </submittedName>
</protein>
<comment type="caution">
    <text evidence="2">The sequence shown here is derived from an EMBL/GenBank/DDBJ whole genome shotgun (WGS) entry which is preliminary data.</text>
</comment>
<evidence type="ECO:0000256" key="1">
    <source>
        <dbReference type="SAM" id="MobiDB-lite"/>
    </source>
</evidence>
<keyword evidence="3" id="KW-1185">Reference proteome</keyword>
<name>A0A7W4LMF7_9GAMM</name>
<feature type="region of interest" description="Disordered" evidence="1">
    <location>
        <begin position="60"/>
        <end position="85"/>
    </location>
</feature>
<proteinExistence type="predicted"/>
<dbReference type="AlphaFoldDB" id="A0A7W4LMF7"/>
<dbReference type="EMBL" id="JACJUD010000004">
    <property type="protein sequence ID" value="MBB2495866.1"/>
    <property type="molecule type" value="Genomic_DNA"/>
</dbReference>
<organism evidence="2 3">
    <name type="scientific">Aquipseudomonas ullengensis</name>
    <dbReference type="NCBI Taxonomy" id="2759166"/>
    <lineage>
        <taxon>Bacteria</taxon>
        <taxon>Pseudomonadati</taxon>
        <taxon>Pseudomonadota</taxon>
        <taxon>Gammaproteobacteria</taxon>
        <taxon>Pseudomonadales</taxon>
        <taxon>Pseudomonadaceae</taxon>
        <taxon>Aquipseudomonas</taxon>
    </lineage>
</organism>
<accession>A0A7W4LMF7</accession>